<gene>
    <name evidence="2" type="ORF">UFOVP845_33</name>
</gene>
<organism evidence="2">
    <name type="scientific">uncultured Caudovirales phage</name>
    <dbReference type="NCBI Taxonomy" id="2100421"/>
    <lineage>
        <taxon>Viruses</taxon>
        <taxon>Duplodnaviria</taxon>
        <taxon>Heunggongvirae</taxon>
        <taxon>Uroviricota</taxon>
        <taxon>Caudoviricetes</taxon>
        <taxon>Peduoviridae</taxon>
        <taxon>Maltschvirus</taxon>
        <taxon>Maltschvirus maltsch</taxon>
    </lineage>
</organism>
<dbReference type="EMBL" id="LR796781">
    <property type="protein sequence ID" value="CAB4166492.1"/>
    <property type="molecule type" value="Genomic_DNA"/>
</dbReference>
<accession>A0A6J5P603</accession>
<reference evidence="2" key="1">
    <citation type="submission" date="2020-04" db="EMBL/GenBank/DDBJ databases">
        <authorList>
            <person name="Chiriac C."/>
            <person name="Salcher M."/>
            <person name="Ghai R."/>
            <person name="Kavagutti S V."/>
        </authorList>
    </citation>
    <scope>NUCLEOTIDE SEQUENCE</scope>
</reference>
<evidence type="ECO:0000313" key="2">
    <source>
        <dbReference type="EMBL" id="CAB4166492.1"/>
    </source>
</evidence>
<sequence length="755" mass="79074">MIEIELFDGTVLEFPEGTPQSVIDRVATQETATRRRSATSGEPAAQPAQQPTEAAGRPSAMQQLQERGFTAFVADFQDGQILENPQTGERAFVSPGYVTQDQDIIAGMMQGTTPAETQRGRMQEQVVERFPVATRAAQFVSGFPGAGEFTEEAVGMVNPKAMEAMRFGRESLEATRPVEAAALKIGGAVAGGAAMLPALPALGGSTLGATALRGAAVGAGLGAAEGAVSGFGRGEGDTRMGEAQRGALIGGAVGGAVGLVAPVVGAGIREAWKNYKGRSVGEISKSFGISTDAAKVVRTAIENDDLTAAQAALQRAGSTSMLADAGPSTQRLLDVSVTSGGAAPRIAGEAVTERAREAGVKMTTVLDDILGAPEGAGTLQRGIRQDTQQARTQSYRVAYAQPIDYARPRGRALESLLTRVPQSAINRANELMRIEGQQSSQILARIAPDGSVTYTRMPDVRQLDYMTRALGDVAEAQNAAGKLGGTTQLGRATSNLQRQIRTVLRREVPEYGVALDTAADAISRVKAVDLGRDALSAATTREMVRDGMRGASAAERSAAKAGLRSAIDDTLARVNAVATDPNVDIREFQKLANNILRSRATRDKMAAILGQADADRLYKELDEAVVSLELRAAIARNSATQQRQAIAGAVEDITAPGALSQLLAGEPLNATKRVVQLFTGTTPEARTLRQMGIYDEIAKSLTGIRGAQAQQALRLVERAMAGEVLNDTHARIIARAITVPGAAGAFRAGEEAAPQ</sequence>
<proteinExistence type="predicted"/>
<evidence type="ECO:0000256" key="1">
    <source>
        <dbReference type="SAM" id="MobiDB-lite"/>
    </source>
</evidence>
<protein>
    <submittedName>
        <fullName evidence="2">Uncharacterized protein</fullName>
    </submittedName>
</protein>
<name>A0A6J5P603_9CAUD</name>
<feature type="region of interest" description="Disordered" evidence="1">
    <location>
        <begin position="29"/>
        <end position="62"/>
    </location>
</feature>